<dbReference type="NCBIfam" id="TIGR02595">
    <property type="entry name" value="PEP_CTERM"/>
    <property type="match status" value="1"/>
</dbReference>
<dbReference type="EMBL" id="JAJHPV010000009">
    <property type="protein sequence ID" value="MCC6070406.1"/>
    <property type="molecule type" value="Genomic_DNA"/>
</dbReference>
<comment type="caution">
    <text evidence="4">The sequence shown here is derived from an EMBL/GenBank/DDBJ whole genome shotgun (WGS) entry which is preliminary data.</text>
</comment>
<accession>A0ABS8IR79</accession>
<proteinExistence type="predicted"/>
<keyword evidence="1" id="KW-1133">Transmembrane helix</keyword>
<evidence type="ECO:0000259" key="3">
    <source>
        <dbReference type="Pfam" id="PF07589"/>
    </source>
</evidence>
<dbReference type="NCBIfam" id="TIGR03382">
    <property type="entry name" value="GC_trans_RRR"/>
    <property type="match status" value="1"/>
</dbReference>
<feature type="domain" description="Ice-binding protein C-terminal" evidence="3">
    <location>
        <begin position="184"/>
        <end position="206"/>
    </location>
</feature>
<gene>
    <name evidence="4" type="ORF">LMJ30_05450</name>
</gene>
<protein>
    <submittedName>
        <fullName evidence="4">PEP-CTERM sorting domain-containing protein</fullName>
    </submittedName>
</protein>
<dbReference type="Pfam" id="PF07589">
    <property type="entry name" value="PEP-CTERM"/>
    <property type="match status" value="1"/>
</dbReference>
<feature type="signal peptide" evidence="2">
    <location>
        <begin position="1"/>
        <end position="23"/>
    </location>
</feature>
<sequence>MIQKARNLLAAAALCLLAVPVVAVPINIVRNPGFELGTAHWHAQFFIVGNDPLWAHTDPGMARTTCVGLHCVDSLMEGAYISQLLPTIAGAEYDLSFWIRSFKGNGEYSVFWDGVLLDDILLAPNGAMSQATFSGLYASANATLLEIHGRNDLHAISFDDFRVVSANLADTPVVLPSPGHVTGVPEPAAFALVLAGLGLVALFRRR</sequence>
<keyword evidence="1" id="KW-0472">Membrane</keyword>
<dbReference type="InterPro" id="IPR017756">
    <property type="entry name" value="TM_Gly-Cys-Arg_CS"/>
</dbReference>
<evidence type="ECO:0000313" key="5">
    <source>
        <dbReference type="Proteomes" id="UP001198701"/>
    </source>
</evidence>
<feature type="transmembrane region" description="Helical" evidence="1">
    <location>
        <begin position="187"/>
        <end position="203"/>
    </location>
</feature>
<name>A0ABS8IR79_9BURK</name>
<dbReference type="Gene3D" id="2.60.120.260">
    <property type="entry name" value="Galactose-binding domain-like"/>
    <property type="match status" value="1"/>
</dbReference>
<evidence type="ECO:0000256" key="1">
    <source>
        <dbReference type="SAM" id="Phobius"/>
    </source>
</evidence>
<reference evidence="4 5" key="1">
    <citation type="submission" date="2021-11" db="EMBL/GenBank/DDBJ databases">
        <authorList>
            <person name="Huq M.A."/>
        </authorList>
    </citation>
    <scope>NUCLEOTIDE SEQUENCE [LARGE SCALE GENOMIC DNA]</scope>
    <source>
        <strain evidence="4 5">MAHUQ-52</strain>
    </source>
</reference>
<dbReference type="Proteomes" id="UP001198701">
    <property type="component" value="Unassembled WGS sequence"/>
</dbReference>
<keyword evidence="5" id="KW-1185">Reference proteome</keyword>
<dbReference type="RefSeq" id="WP_229431332.1">
    <property type="nucleotide sequence ID" value="NZ_JAJHPV010000009.1"/>
</dbReference>
<feature type="chain" id="PRO_5045797415" evidence="2">
    <location>
        <begin position="24"/>
        <end position="206"/>
    </location>
</feature>
<organism evidence="4 5">
    <name type="scientific">Massilia agrisoli</name>
    <dbReference type="NCBI Taxonomy" id="2892444"/>
    <lineage>
        <taxon>Bacteria</taxon>
        <taxon>Pseudomonadati</taxon>
        <taxon>Pseudomonadota</taxon>
        <taxon>Betaproteobacteria</taxon>
        <taxon>Burkholderiales</taxon>
        <taxon>Oxalobacteraceae</taxon>
        <taxon>Telluria group</taxon>
        <taxon>Massilia</taxon>
    </lineage>
</organism>
<keyword evidence="2" id="KW-0732">Signal</keyword>
<evidence type="ECO:0000256" key="2">
    <source>
        <dbReference type="SAM" id="SignalP"/>
    </source>
</evidence>
<dbReference type="InterPro" id="IPR013424">
    <property type="entry name" value="Ice-binding_C"/>
</dbReference>
<keyword evidence="1" id="KW-0812">Transmembrane</keyword>
<evidence type="ECO:0000313" key="4">
    <source>
        <dbReference type="EMBL" id="MCC6070406.1"/>
    </source>
</evidence>